<gene>
    <name evidence="3" type="ORF">B0A49_07582</name>
</gene>
<dbReference type="CDD" id="cd06257">
    <property type="entry name" value="DnaJ"/>
    <property type="match status" value="1"/>
</dbReference>
<feature type="compositionally biased region" description="Basic and acidic residues" evidence="1">
    <location>
        <begin position="172"/>
        <end position="183"/>
    </location>
</feature>
<dbReference type="PROSITE" id="PS50076">
    <property type="entry name" value="DNAJ_2"/>
    <property type="match status" value="1"/>
</dbReference>
<dbReference type="OrthoDB" id="342454at2759"/>
<dbReference type="Gene3D" id="1.10.287.110">
    <property type="entry name" value="DnaJ domain"/>
    <property type="match status" value="1"/>
</dbReference>
<dbReference type="InterPro" id="IPR036869">
    <property type="entry name" value="J_dom_sf"/>
</dbReference>
<dbReference type="PANTHER" id="PTHR46620:SF1">
    <property type="entry name" value="J DOMAIN-CONTAINING PROTEIN SPF31"/>
    <property type="match status" value="1"/>
</dbReference>
<dbReference type="Proteomes" id="UP000308768">
    <property type="component" value="Unassembled WGS sequence"/>
</dbReference>
<dbReference type="Pfam" id="PF00226">
    <property type="entry name" value="DnaJ"/>
    <property type="match status" value="1"/>
</dbReference>
<dbReference type="AlphaFoldDB" id="A0A4U0WIL3"/>
<dbReference type="STRING" id="331657.A0A4U0WIL3"/>
<dbReference type="PRINTS" id="PR00625">
    <property type="entry name" value="JDOMAIN"/>
</dbReference>
<dbReference type="SMART" id="SM00271">
    <property type="entry name" value="DnaJ"/>
    <property type="match status" value="1"/>
</dbReference>
<feature type="compositionally biased region" description="Basic and acidic residues" evidence="1">
    <location>
        <begin position="194"/>
        <end position="206"/>
    </location>
</feature>
<name>A0A4U0WIL3_9PEZI</name>
<feature type="compositionally biased region" description="Basic residues" evidence="1">
    <location>
        <begin position="224"/>
        <end position="233"/>
    </location>
</feature>
<dbReference type="EMBL" id="NAJN01001585">
    <property type="protein sequence ID" value="TKA62318.1"/>
    <property type="molecule type" value="Genomic_DNA"/>
</dbReference>
<evidence type="ECO:0000259" key="2">
    <source>
        <dbReference type="PROSITE" id="PS50076"/>
    </source>
</evidence>
<protein>
    <recommendedName>
        <fullName evidence="2">J domain-containing protein</fullName>
    </recommendedName>
</protein>
<organism evidence="3 4">
    <name type="scientific">Cryomyces minteri</name>
    <dbReference type="NCBI Taxonomy" id="331657"/>
    <lineage>
        <taxon>Eukaryota</taxon>
        <taxon>Fungi</taxon>
        <taxon>Dikarya</taxon>
        <taxon>Ascomycota</taxon>
        <taxon>Pezizomycotina</taxon>
        <taxon>Dothideomycetes</taxon>
        <taxon>Dothideomycetes incertae sedis</taxon>
        <taxon>Cryomyces</taxon>
    </lineage>
</organism>
<evidence type="ECO:0000313" key="3">
    <source>
        <dbReference type="EMBL" id="TKA62318.1"/>
    </source>
</evidence>
<feature type="compositionally biased region" description="Basic and acidic residues" evidence="1">
    <location>
        <begin position="212"/>
        <end position="223"/>
    </location>
</feature>
<sequence>MAEDDADAFADLEKEAKEFDKVLSLPTLRLSALLLSRAIKDTEIDRILKAFKLDAYAVLDLQPGVPDSDIKRVYRTKSLLIHPDKTSNPSAPDAFDRLKKAQTSLMDEKERARLDEAIADARMLIMRERKLTTDSPEVKEPNEEFRKAWREKSKVVLIDNEMRRRKRLKAQMQEEGRQQKKEDEELAERKRKREHEQSWEQTREQRIGSWRDFQKGIKGEGEKKKKKKLKPIG</sequence>
<proteinExistence type="predicted"/>
<comment type="caution">
    <text evidence="3">The sequence shown here is derived from an EMBL/GenBank/DDBJ whole genome shotgun (WGS) entry which is preliminary data.</text>
</comment>
<feature type="domain" description="J" evidence="2">
    <location>
        <begin position="54"/>
        <end position="118"/>
    </location>
</feature>
<dbReference type="SUPFAM" id="SSF46565">
    <property type="entry name" value="Chaperone J-domain"/>
    <property type="match status" value="1"/>
</dbReference>
<feature type="region of interest" description="Disordered" evidence="1">
    <location>
        <begin position="167"/>
        <end position="233"/>
    </location>
</feature>
<accession>A0A4U0WIL3</accession>
<dbReference type="InterPro" id="IPR001623">
    <property type="entry name" value="DnaJ_domain"/>
</dbReference>
<dbReference type="PANTHER" id="PTHR46620">
    <property type="entry name" value="J DOMAIN-CONTAINING PROTEIN SPF31"/>
    <property type="match status" value="1"/>
</dbReference>
<evidence type="ECO:0000313" key="4">
    <source>
        <dbReference type="Proteomes" id="UP000308768"/>
    </source>
</evidence>
<reference evidence="3 4" key="1">
    <citation type="submission" date="2017-03" db="EMBL/GenBank/DDBJ databases">
        <title>Genomes of endolithic fungi from Antarctica.</title>
        <authorList>
            <person name="Coleine C."/>
            <person name="Masonjones S."/>
            <person name="Stajich J.E."/>
        </authorList>
    </citation>
    <scope>NUCLEOTIDE SEQUENCE [LARGE SCALE GENOMIC DNA]</scope>
    <source>
        <strain evidence="3 4">CCFEE 5187</strain>
    </source>
</reference>
<evidence type="ECO:0000256" key="1">
    <source>
        <dbReference type="SAM" id="MobiDB-lite"/>
    </source>
</evidence>
<keyword evidence="4" id="KW-1185">Reference proteome</keyword>